<proteinExistence type="inferred from homology"/>
<dbReference type="PIRSF" id="PIRSF000124">
    <property type="entry name" value="UDPglc_GDPman_dh"/>
    <property type="match status" value="1"/>
</dbReference>
<name>A0A1H7CP28_9BURK</name>
<comment type="similarity">
    <text evidence="1 4">Belongs to the UDP-glucose/GDP-mannose dehydrogenase family.</text>
</comment>
<keyword evidence="7" id="KW-1185">Reference proteome</keyword>
<dbReference type="Pfam" id="PF03720">
    <property type="entry name" value="UDPG_MGDP_dh_C"/>
    <property type="match status" value="1"/>
</dbReference>
<dbReference type="Gene3D" id="3.40.50.720">
    <property type="entry name" value="NAD(P)-binding Rossmann-like Domain"/>
    <property type="match status" value="2"/>
</dbReference>
<evidence type="ECO:0000256" key="2">
    <source>
        <dbReference type="ARBA" id="ARBA00023002"/>
    </source>
</evidence>
<dbReference type="AlphaFoldDB" id="A0A1H7CP28"/>
<dbReference type="SMART" id="SM00984">
    <property type="entry name" value="UDPG_MGDP_dh_C"/>
    <property type="match status" value="1"/>
</dbReference>
<dbReference type="InterPro" id="IPR036291">
    <property type="entry name" value="NAD(P)-bd_dom_sf"/>
</dbReference>
<evidence type="ECO:0000313" key="6">
    <source>
        <dbReference type="EMBL" id="SEJ91513.1"/>
    </source>
</evidence>
<evidence type="ECO:0000259" key="5">
    <source>
        <dbReference type="SMART" id="SM00984"/>
    </source>
</evidence>
<dbReference type="PIRSF" id="PIRSF500136">
    <property type="entry name" value="UDP_ManNAc_DH"/>
    <property type="match status" value="1"/>
</dbReference>
<dbReference type="InterPro" id="IPR014027">
    <property type="entry name" value="UDP-Glc/GDP-Man_DH_C"/>
</dbReference>
<dbReference type="Pfam" id="PF03721">
    <property type="entry name" value="UDPG_MGDP_dh_N"/>
    <property type="match status" value="1"/>
</dbReference>
<gene>
    <name evidence="6" type="ORF">SAMN05192539_102369</name>
</gene>
<dbReference type="Proteomes" id="UP000198866">
    <property type="component" value="Unassembled WGS sequence"/>
</dbReference>
<dbReference type="SUPFAM" id="SSF52413">
    <property type="entry name" value="UDP-glucose/GDP-mannose dehydrogenase C-terminal domain"/>
    <property type="match status" value="1"/>
</dbReference>
<accession>A0A1H7CP28</accession>
<protein>
    <submittedName>
        <fullName evidence="6">UDP-N-acetyl-D-galactosamine dehydrogenase</fullName>
    </submittedName>
</protein>
<dbReference type="PANTHER" id="PTHR43491:SF2">
    <property type="entry name" value="UDP-N-ACETYL-D-MANNOSAMINE DEHYDROGENASE"/>
    <property type="match status" value="1"/>
</dbReference>
<evidence type="ECO:0000256" key="1">
    <source>
        <dbReference type="ARBA" id="ARBA00006601"/>
    </source>
</evidence>
<dbReference type="NCBIfam" id="TIGR03026">
    <property type="entry name" value="NDP-sugDHase"/>
    <property type="match status" value="1"/>
</dbReference>
<dbReference type="SUPFAM" id="SSF48179">
    <property type="entry name" value="6-phosphogluconate dehydrogenase C-terminal domain-like"/>
    <property type="match status" value="1"/>
</dbReference>
<evidence type="ECO:0000313" key="7">
    <source>
        <dbReference type="Proteomes" id="UP000198866"/>
    </source>
</evidence>
<sequence>MRKINKILVVGLGYVGCPLAFELAKHFDVTGYDIDVSRIGELLAGNDRTGEIADDDLHSTRWRLTSDAHEAMHDADLIIVTVPTPVTDANVPDLGPVVGATRTIARHMKQGATVIYESTVYPGVTEEICVPLLEQRDDHTGERRLQHGVDFWVAYSPERINPGDRVHTLTSTTKIVSGDTPETLELVDGLYSKITTTYRAANIKVAEAAKVIENTQRDVNIALMNELSQIFSRLDIDTHDAIDAAASKWNFHRYVPGFVGGHCISVDPYYLTHRSAQVGYIPSLILAAREVNDKMPGLLAEKTLKAMRHRGLPLDSRITVLGITFKENVPDIRNSKAVGLVREFMSWGIDVQVIDPHADPKDVEREYGIRLTSFERREPARAVVLAVAHNEFVDGGWGMILKHIHPRQGAVVTDVKGVLTRGGEPHNVTLVRA</sequence>
<dbReference type="SUPFAM" id="SSF51735">
    <property type="entry name" value="NAD(P)-binding Rossmann-fold domains"/>
    <property type="match status" value="1"/>
</dbReference>
<dbReference type="RefSeq" id="WP_090870243.1">
    <property type="nucleotide sequence ID" value="NZ_FNYE01000023.1"/>
</dbReference>
<dbReference type="EMBL" id="FNYE01000023">
    <property type="protein sequence ID" value="SEJ91513.1"/>
    <property type="molecule type" value="Genomic_DNA"/>
</dbReference>
<dbReference type="Pfam" id="PF00984">
    <property type="entry name" value="UDPG_MGDP_dh"/>
    <property type="match status" value="1"/>
</dbReference>
<evidence type="ECO:0000256" key="4">
    <source>
        <dbReference type="PIRNR" id="PIRNR000124"/>
    </source>
</evidence>
<dbReference type="GO" id="GO:0016628">
    <property type="term" value="F:oxidoreductase activity, acting on the CH-CH group of donors, NAD or NADP as acceptor"/>
    <property type="evidence" value="ECO:0007669"/>
    <property type="project" value="InterPro"/>
</dbReference>
<organism evidence="6 7">
    <name type="scientific">Paraburkholderia diazotrophica</name>
    <dbReference type="NCBI Taxonomy" id="667676"/>
    <lineage>
        <taxon>Bacteria</taxon>
        <taxon>Pseudomonadati</taxon>
        <taxon>Pseudomonadota</taxon>
        <taxon>Betaproteobacteria</taxon>
        <taxon>Burkholderiales</taxon>
        <taxon>Burkholderiaceae</taxon>
        <taxon>Paraburkholderia</taxon>
    </lineage>
</organism>
<dbReference type="InterPro" id="IPR017476">
    <property type="entry name" value="UDP-Glc/GDP-Man"/>
</dbReference>
<dbReference type="InterPro" id="IPR001732">
    <property type="entry name" value="UDP-Glc/GDP-Man_DH_N"/>
</dbReference>
<dbReference type="PANTHER" id="PTHR43491">
    <property type="entry name" value="UDP-N-ACETYL-D-MANNOSAMINE DEHYDROGENASE"/>
    <property type="match status" value="1"/>
</dbReference>
<dbReference type="InterPro" id="IPR028359">
    <property type="entry name" value="UDP_ManNAc/GlcNAc_DH"/>
</dbReference>
<dbReference type="GO" id="GO:0016616">
    <property type="term" value="F:oxidoreductase activity, acting on the CH-OH group of donors, NAD or NADP as acceptor"/>
    <property type="evidence" value="ECO:0007669"/>
    <property type="project" value="InterPro"/>
</dbReference>
<dbReference type="GO" id="GO:0051287">
    <property type="term" value="F:NAD binding"/>
    <property type="evidence" value="ECO:0007669"/>
    <property type="project" value="InterPro"/>
</dbReference>
<evidence type="ECO:0000256" key="3">
    <source>
        <dbReference type="ARBA" id="ARBA00023027"/>
    </source>
</evidence>
<dbReference type="InterPro" id="IPR036220">
    <property type="entry name" value="UDP-Glc/GDP-Man_DH_C_sf"/>
</dbReference>
<reference evidence="7" key="1">
    <citation type="submission" date="2016-10" db="EMBL/GenBank/DDBJ databases">
        <authorList>
            <person name="Varghese N."/>
            <person name="Submissions S."/>
        </authorList>
    </citation>
    <scope>NUCLEOTIDE SEQUENCE [LARGE SCALE GENOMIC DNA]</scope>
    <source>
        <strain evidence="7">LMG 26031</strain>
    </source>
</reference>
<dbReference type="InterPro" id="IPR008927">
    <property type="entry name" value="6-PGluconate_DH-like_C_sf"/>
</dbReference>
<dbReference type="GO" id="GO:0000271">
    <property type="term" value="P:polysaccharide biosynthetic process"/>
    <property type="evidence" value="ECO:0007669"/>
    <property type="project" value="InterPro"/>
</dbReference>
<keyword evidence="2" id="KW-0560">Oxidoreductase</keyword>
<dbReference type="OrthoDB" id="9803238at2"/>
<dbReference type="STRING" id="667676.SAMN05192539_102369"/>
<keyword evidence="3" id="KW-0520">NAD</keyword>
<dbReference type="InterPro" id="IPR014026">
    <property type="entry name" value="UDP-Glc/GDP-Man_DH_dimer"/>
</dbReference>
<feature type="domain" description="UDP-glucose/GDP-mannose dehydrogenase C-terminal" evidence="5">
    <location>
        <begin position="319"/>
        <end position="421"/>
    </location>
</feature>